<keyword evidence="1" id="KW-1133">Transmembrane helix</keyword>
<keyword evidence="1" id="KW-0472">Membrane</keyword>
<reference evidence="2 3" key="1">
    <citation type="submission" date="2022-05" db="EMBL/GenBank/DDBJ databases">
        <authorList>
            <consortium name="Genoscope - CEA"/>
            <person name="William W."/>
        </authorList>
    </citation>
    <scope>NUCLEOTIDE SEQUENCE [LARGE SCALE GENOMIC DNA]</scope>
</reference>
<gene>
    <name evidence="2" type="ORF">PEVE_00040430</name>
</gene>
<keyword evidence="1" id="KW-0812">Transmembrane</keyword>
<evidence type="ECO:0000313" key="3">
    <source>
        <dbReference type="Proteomes" id="UP001159427"/>
    </source>
</evidence>
<protein>
    <submittedName>
        <fullName evidence="2">Uncharacterized protein</fullName>
    </submittedName>
</protein>
<comment type="caution">
    <text evidence="2">The sequence shown here is derived from an EMBL/GenBank/DDBJ whole genome shotgun (WGS) entry which is preliminary data.</text>
</comment>
<feature type="transmembrane region" description="Helical" evidence="1">
    <location>
        <begin position="43"/>
        <end position="67"/>
    </location>
</feature>
<name>A0ABN8N7P3_9CNID</name>
<evidence type="ECO:0000256" key="1">
    <source>
        <dbReference type="SAM" id="Phobius"/>
    </source>
</evidence>
<feature type="non-terminal residue" evidence="2">
    <location>
        <position position="1"/>
    </location>
</feature>
<dbReference type="EMBL" id="CALNXI010000737">
    <property type="protein sequence ID" value="CAH3042347.1"/>
    <property type="molecule type" value="Genomic_DNA"/>
</dbReference>
<evidence type="ECO:0000313" key="2">
    <source>
        <dbReference type="EMBL" id="CAH3042347.1"/>
    </source>
</evidence>
<proteinExistence type="predicted"/>
<sequence>VFYSCKVSLTFHQCWSHLIIVIVVVTVTNNIVAIVVSNGHTIVITIVVTVIIVVVAANTVVAVVNFIVANDVVTFIFTVGISNAGRIAVLIPVAVNIVDAAFSCVANC</sequence>
<dbReference type="Proteomes" id="UP001159427">
    <property type="component" value="Unassembled WGS sequence"/>
</dbReference>
<feature type="transmembrane region" description="Helical" evidence="1">
    <location>
        <begin position="15"/>
        <end position="36"/>
    </location>
</feature>
<accession>A0ABN8N7P3</accession>
<keyword evidence="3" id="KW-1185">Reference proteome</keyword>
<organism evidence="2 3">
    <name type="scientific">Porites evermanni</name>
    <dbReference type="NCBI Taxonomy" id="104178"/>
    <lineage>
        <taxon>Eukaryota</taxon>
        <taxon>Metazoa</taxon>
        <taxon>Cnidaria</taxon>
        <taxon>Anthozoa</taxon>
        <taxon>Hexacorallia</taxon>
        <taxon>Scleractinia</taxon>
        <taxon>Fungiina</taxon>
        <taxon>Poritidae</taxon>
        <taxon>Porites</taxon>
    </lineage>
</organism>
<feature type="transmembrane region" description="Helical" evidence="1">
    <location>
        <begin position="87"/>
        <end position="106"/>
    </location>
</feature>